<dbReference type="GO" id="GO:0005829">
    <property type="term" value="C:cytosol"/>
    <property type="evidence" value="ECO:0007669"/>
    <property type="project" value="TreeGrafter"/>
</dbReference>
<dbReference type="SUPFAM" id="SSF100879">
    <property type="entry name" value="Lesion bypass DNA polymerase (Y-family), little finger domain"/>
    <property type="match status" value="1"/>
</dbReference>
<feature type="binding site" evidence="17">
    <location>
        <position position="27"/>
    </location>
    <ligand>
        <name>Mg(2+)</name>
        <dbReference type="ChEBI" id="CHEBI:18420"/>
    </ligand>
</feature>
<dbReference type="InterPro" id="IPR043502">
    <property type="entry name" value="DNA/RNA_pol_sf"/>
</dbReference>
<feature type="domain" description="UmuC" evidence="18">
    <location>
        <begin position="23"/>
        <end position="202"/>
    </location>
</feature>
<keyword evidence="4 17" id="KW-0515">Mutator protein</keyword>
<evidence type="ECO:0000256" key="4">
    <source>
        <dbReference type="ARBA" id="ARBA00022457"/>
    </source>
</evidence>
<evidence type="ECO:0000256" key="9">
    <source>
        <dbReference type="ARBA" id="ARBA00022723"/>
    </source>
</evidence>
<dbReference type="EMBL" id="JAWNGC010000004">
    <property type="protein sequence ID" value="MDY5154953.1"/>
    <property type="molecule type" value="Genomic_DNA"/>
</dbReference>
<dbReference type="GO" id="GO:0000287">
    <property type="term" value="F:magnesium ion binding"/>
    <property type="evidence" value="ECO:0007669"/>
    <property type="project" value="UniProtKB-UniRule"/>
</dbReference>
<feature type="binding site" evidence="17">
    <location>
        <position position="120"/>
    </location>
    <ligand>
        <name>Mg(2+)</name>
        <dbReference type="ChEBI" id="CHEBI:18420"/>
    </ligand>
</feature>
<gene>
    <name evidence="17 19" type="primary">dinB</name>
    <name evidence="19" type="ORF">R6G80_04340</name>
</gene>
<name>A0AAW9HM23_9ACTO</name>
<comment type="subunit">
    <text evidence="3 17">Monomer.</text>
</comment>
<evidence type="ECO:0000256" key="12">
    <source>
        <dbReference type="ARBA" id="ARBA00022932"/>
    </source>
</evidence>
<evidence type="ECO:0000256" key="11">
    <source>
        <dbReference type="ARBA" id="ARBA00022842"/>
    </source>
</evidence>
<comment type="catalytic activity">
    <reaction evidence="16 17">
        <text>DNA(n) + a 2'-deoxyribonucleoside 5'-triphosphate = DNA(n+1) + diphosphate</text>
        <dbReference type="Rhea" id="RHEA:22508"/>
        <dbReference type="Rhea" id="RHEA-COMP:17339"/>
        <dbReference type="Rhea" id="RHEA-COMP:17340"/>
        <dbReference type="ChEBI" id="CHEBI:33019"/>
        <dbReference type="ChEBI" id="CHEBI:61560"/>
        <dbReference type="ChEBI" id="CHEBI:173112"/>
        <dbReference type="EC" id="2.7.7.7"/>
    </reaction>
</comment>
<dbReference type="GO" id="GO:0006261">
    <property type="term" value="P:DNA-templated DNA replication"/>
    <property type="evidence" value="ECO:0007669"/>
    <property type="project" value="UniProtKB-UniRule"/>
</dbReference>
<comment type="function">
    <text evidence="15 17">Poorly processive, error-prone DNA polymerase involved in untargeted mutagenesis. Copies undamaged DNA at stalled replication forks, which arise in vivo from mismatched or misaligned primer ends. These misaligned primers can be extended by PolIV. Exhibits no 3'-5' exonuclease (proofreading) activity. May be involved in translesional synthesis, in conjunction with the beta clamp from PolIII.</text>
</comment>
<evidence type="ECO:0000256" key="8">
    <source>
        <dbReference type="ARBA" id="ARBA00022705"/>
    </source>
</evidence>
<keyword evidence="12 17" id="KW-0239">DNA-directed DNA polymerase</keyword>
<dbReference type="InterPro" id="IPR001126">
    <property type="entry name" value="UmuC"/>
</dbReference>
<organism evidence="19 20">
    <name type="scientific">Actinotignum urinale</name>
    <dbReference type="NCBI Taxonomy" id="190146"/>
    <lineage>
        <taxon>Bacteria</taxon>
        <taxon>Bacillati</taxon>
        <taxon>Actinomycetota</taxon>
        <taxon>Actinomycetes</taxon>
        <taxon>Actinomycetales</taxon>
        <taxon>Actinomycetaceae</taxon>
        <taxon>Actinotignum</taxon>
    </lineage>
</organism>
<comment type="subcellular location">
    <subcellularLocation>
        <location evidence="1 17">Cytoplasm</location>
    </subcellularLocation>
</comment>
<keyword evidence="10 17" id="KW-0227">DNA damage</keyword>
<dbReference type="Gene3D" id="3.30.1490.100">
    <property type="entry name" value="DNA polymerase, Y-family, little finger domain"/>
    <property type="match status" value="1"/>
</dbReference>
<sequence>MSRAPRSAQARHSWGDDDSATPILHVDMDAFFVSVELLYHPELRGKPVAVGGVERGVVAAASYEARAFGVNSAMPVSQAYRKCPNLIMLPVRGSLYGEYSDRIMKILHDITPRVEKISVDEAFLDVSGARRLFGSPVEVGALIRRRIRQEIRVPASVGIAATKHVAKIASAHAKPDGLLLIPADKTQDFLVGLPVGALWGVGPQAQARLKSSGITTVGDVVATGQKYMERLLGKAVGAHVYALACGHDERGIEIRREEKSVGREETFFDPLTSRSRLDSVLLAQADDVAARLRGRKLRGRTVAIKVRFTDFTTITRSSTPGTSMNNAIDIYRVARHLLDGVDIPEGGVRLLGVRVEGLEDAKVDRQLALDENLRRADVDGVIDEVRERFGFDSLGMASVLKGKKREKNAQ</sequence>
<dbReference type="Proteomes" id="UP001281731">
    <property type="component" value="Unassembled WGS sequence"/>
</dbReference>
<feature type="active site" evidence="17">
    <location>
        <position position="121"/>
    </location>
</feature>
<dbReference type="NCBIfam" id="NF002677">
    <property type="entry name" value="PRK02406.1"/>
    <property type="match status" value="1"/>
</dbReference>
<evidence type="ECO:0000313" key="19">
    <source>
        <dbReference type="EMBL" id="MDY5154953.1"/>
    </source>
</evidence>
<evidence type="ECO:0000256" key="5">
    <source>
        <dbReference type="ARBA" id="ARBA00022490"/>
    </source>
</evidence>
<evidence type="ECO:0000256" key="16">
    <source>
        <dbReference type="ARBA" id="ARBA00049244"/>
    </source>
</evidence>
<keyword evidence="6 17" id="KW-0808">Transferase</keyword>
<evidence type="ECO:0000256" key="17">
    <source>
        <dbReference type="HAMAP-Rule" id="MF_01113"/>
    </source>
</evidence>
<keyword evidence="7 17" id="KW-0548">Nucleotidyltransferase</keyword>
<evidence type="ECO:0000313" key="20">
    <source>
        <dbReference type="Proteomes" id="UP001281731"/>
    </source>
</evidence>
<dbReference type="GO" id="GO:0042276">
    <property type="term" value="P:error-prone translesion synthesis"/>
    <property type="evidence" value="ECO:0007669"/>
    <property type="project" value="TreeGrafter"/>
</dbReference>
<dbReference type="GO" id="GO:0003887">
    <property type="term" value="F:DNA-directed DNA polymerase activity"/>
    <property type="evidence" value="ECO:0007669"/>
    <property type="project" value="UniProtKB-UniRule"/>
</dbReference>
<evidence type="ECO:0000256" key="3">
    <source>
        <dbReference type="ARBA" id="ARBA00011245"/>
    </source>
</evidence>
<dbReference type="NCBIfam" id="NF003015">
    <property type="entry name" value="PRK03858.1"/>
    <property type="match status" value="1"/>
</dbReference>
<comment type="cofactor">
    <cofactor evidence="17">
        <name>Mg(2+)</name>
        <dbReference type="ChEBI" id="CHEBI:18420"/>
    </cofactor>
    <text evidence="17">Binds 2 magnesium ions per subunit.</text>
</comment>
<comment type="caution">
    <text evidence="19">The sequence shown here is derived from an EMBL/GenBank/DDBJ whole genome shotgun (WGS) entry which is preliminary data.</text>
</comment>
<dbReference type="GO" id="GO:0006281">
    <property type="term" value="P:DNA repair"/>
    <property type="evidence" value="ECO:0007669"/>
    <property type="project" value="UniProtKB-UniRule"/>
</dbReference>
<evidence type="ECO:0000256" key="2">
    <source>
        <dbReference type="ARBA" id="ARBA00010945"/>
    </source>
</evidence>
<dbReference type="PANTHER" id="PTHR11076:SF33">
    <property type="entry name" value="DNA POLYMERASE KAPPA"/>
    <property type="match status" value="1"/>
</dbReference>
<dbReference type="FunFam" id="3.40.1170.60:FF:000001">
    <property type="entry name" value="DNA polymerase IV"/>
    <property type="match status" value="1"/>
</dbReference>
<dbReference type="HAMAP" id="MF_01113">
    <property type="entry name" value="DNApol_IV"/>
    <property type="match status" value="1"/>
</dbReference>
<dbReference type="GO" id="GO:0003684">
    <property type="term" value="F:damaged DNA binding"/>
    <property type="evidence" value="ECO:0007669"/>
    <property type="project" value="InterPro"/>
</dbReference>
<dbReference type="InterPro" id="IPR043128">
    <property type="entry name" value="Rev_trsase/Diguanyl_cyclase"/>
</dbReference>
<evidence type="ECO:0000256" key="7">
    <source>
        <dbReference type="ARBA" id="ARBA00022695"/>
    </source>
</evidence>
<keyword evidence="13 17" id="KW-0238">DNA-binding</keyword>
<dbReference type="EC" id="2.7.7.7" evidence="17"/>
<feature type="site" description="Substrate discrimination" evidence="17">
    <location>
        <position position="32"/>
    </location>
</feature>
<evidence type="ECO:0000256" key="10">
    <source>
        <dbReference type="ARBA" id="ARBA00022763"/>
    </source>
</evidence>
<comment type="similarity">
    <text evidence="2 17">Belongs to the DNA polymerase type-Y family.</text>
</comment>
<dbReference type="Pfam" id="PF11799">
    <property type="entry name" value="IMS_C"/>
    <property type="match status" value="1"/>
</dbReference>
<dbReference type="InterPro" id="IPR017961">
    <property type="entry name" value="DNA_pol_Y-fam_little_finger"/>
</dbReference>
<dbReference type="Gene3D" id="3.30.70.270">
    <property type="match status" value="1"/>
</dbReference>
<dbReference type="PROSITE" id="PS50173">
    <property type="entry name" value="UMUC"/>
    <property type="match status" value="1"/>
</dbReference>
<dbReference type="CDD" id="cd03586">
    <property type="entry name" value="PolY_Pol_IV_kappa"/>
    <property type="match status" value="1"/>
</dbReference>
<dbReference type="SUPFAM" id="SSF56672">
    <property type="entry name" value="DNA/RNA polymerases"/>
    <property type="match status" value="1"/>
</dbReference>
<evidence type="ECO:0000256" key="1">
    <source>
        <dbReference type="ARBA" id="ARBA00004496"/>
    </source>
</evidence>
<dbReference type="Gene3D" id="3.40.1170.60">
    <property type="match status" value="1"/>
</dbReference>
<proteinExistence type="inferred from homology"/>
<evidence type="ECO:0000256" key="15">
    <source>
        <dbReference type="ARBA" id="ARBA00025589"/>
    </source>
</evidence>
<keyword evidence="11 17" id="KW-0460">Magnesium</keyword>
<dbReference type="AlphaFoldDB" id="A0AAW9HM23"/>
<dbReference type="GO" id="GO:0009432">
    <property type="term" value="P:SOS response"/>
    <property type="evidence" value="ECO:0007669"/>
    <property type="project" value="TreeGrafter"/>
</dbReference>
<protein>
    <recommendedName>
        <fullName evidence="17">DNA polymerase IV</fullName>
        <shortName evidence="17">Pol IV</shortName>
        <ecNumber evidence="17">2.7.7.7</ecNumber>
    </recommendedName>
</protein>
<dbReference type="Gene3D" id="1.10.150.20">
    <property type="entry name" value="5' to 3' exonuclease, C-terminal subdomain"/>
    <property type="match status" value="1"/>
</dbReference>
<keyword evidence="9 17" id="KW-0479">Metal-binding</keyword>
<evidence type="ECO:0000256" key="6">
    <source>
        <dbReference type="ARBA" id="ARBA00022679"/>
    </source>
</evidence>
<dbReference type="InterPro" id="IPR050116">
    <property type="entry name" value="DNA_polymerase-Y"/>
</dbReference>
<keyword evidence="14 17" id="KW-0234">DNA repair</keyword>
<dbReference type="InterPro" id="IPR036775">
    <property type="entry name" value="DNA_pol_Y-fam_lit_finger_sf"/>
</dbReference>
<keyword evidence="5 17" id="KW-0963">Cytoplasm</keyword>
<evidence type="ECO:0000259" key="18">
    <source>
        <dbReference type="PROSITE" id="PS50173"/>
    </source>
</evidence>
<dbReference type="PANTHER" id="PTHR11076">
    <property type="entry name" value="DNA REPAIR POLYMERASE UMUC / TRANSFERASE FAMILY MEMBER"/>
    <property type="match status" value="1"/>
</dbReference>
<evidence type="ECO:0000256" key="14">
    <source>
        <dbReference type="ARBA" id="ARBA00023204"/>
    </source>
</evidence>
<evidence type="ECO:0000256" key="13">
    <source>
        <dbReference type="ARBA" id="ARBA00023125"/>
    </source>
</evidence>
<keyword evidence="8 17" id="KW-0235">DNA replication</keyword>
<dbReference type="RefSeq" id="WP_022865678.1">
    <property type="nucleotide sequence ID" value="NZ_CAMYCL010000012.1"/>
</dbReference>
<dbReference type="FunFam" id="3.30.1490.100:FF:000004">
    <property type="entry name" value="DNA polymerase IV"/>
    <property type="match status" value="1"/>
</dbReference>
<dbReference type="InterPro" id="IPR022880">
    <property type="entry name" value="DNApol_IV"/>
</dbReference>
<dbReference type="Pfam" id="PF00817">
    <property type="entry name" value="IMS"/>
    <property type="match status" value="1"/>
</dbReference>
<accession>A0AAW9HM23</accession>
<reference evidence="19" key="1">
    <citation type="submission" date="2023-10" db="EMBL/GenBank/DDBJ databases">
        <title>Whole Genome based description of the genera Actinobaculum and Actinotignum reveals a complex phylogenetic relationship within the species included in the genus Actinotignum.</title>
        <authorList>
            <person name="Jensen C.S."/>
            <person name="Dargis R."/>
            <person name="Kemp M."/>
            <person name="Christensen J.J."/>
        </authorList>
    </citation>
    <scope>NUCLEOTIDE SEQUENCE</scope>
    <source>
        <strain evidence="19">SLA_B511</strain>
    </source>
</reference>